<dbReference type="PROSITE" id="PS51257">
    <property type="entry name" value="PROKAR_LIPOPROTEIN"/>
    <property type="match status" value="1"/>
</dbReference>
<comment type="similarity">
    <text evidence="1">Belongs to the bacterial solute-binding protein 5 family.</text>
</comment>
<dbReference type="PANTHER" id="PTHR30290">
    <property type="entry name" value="PERIPLASMIC BINDING COMPONENT OF ABC TRANSPORTER"/>
    <property type="match status" value="1"/>
</dbReference>
<organism evidence="5 6">
    <name type="scientific">Sneathia sanguinegens</name>
    <dbReference type="NCBI Taxonomy" id="40543"/>
    <lineage>
        <taxon>Bacteria</taxon>
        <taxon>Fusobacteriati</taxon>
        <taxon>Fusobacteriota</taxon>
        <taxon>Fusobacteriia</taxon>
        <taxon>Fusobacteriales</taxon>
        <taxon>Leptotrichiaceae</taxon>
        <taxon>Sneathia</taxon>
    </lineage>
</organism>
<evidence type="ECO:0000256" key="3">
    <source>
        <dbReference type="ARBA" id="ARBA00022729"/>
    </source>
</evidence>
<keyword evidence="3" id="KW-0732">Signal</keyword>
<dbReference type="InterPro" id="IPR039424">
    <property type="entry name" value="SBP_5"/>
</dbReference>
<dbReference type="Gene3D" id="3.10.105.10">
    <property type="entry name" value="Dipeptide-binding Protein, Domain 3"/>
    <property type="match status" value="1"/>
</dbReference>
<dbReference type="PIRSF" id="PIRSF002741">
    <property type="entry name" value="MppA"/>
    <property type="match status" value="1"/>
</dbReference>
<dbReference type="Pfam" id="PF00496">
    <property type="entry name" value="SBP_bac_5"/>
    <property type="match status" value="1"/>
</dbReference>
<dbReference type="InterPro" id="IPR030678">
    <property type="entry name" value="Peptide/Ni-bd"/>
</dbReference>
<dbReference type="RefSeq" id="WP_285152610.1">
    <property type="nucleotide sequence ID" value="NZ_JASSPP010000002.1"/>
</dbReference>
<dbReference type="InterPro" id="IPR000914">
    <property type="entry name" value="SBP_5_dom"/>
</dbReference>
<keyword evidence="2" id="KW-0813">Transport</keyword>
<evidence type="ECO:0000313" key="6">
    <source>
        <dbReference type="Proteomes" id="UP001225134"/>
    </source>
</evidence>
<gene>
    <name evidence="5" type="ORF">QQA45_01675</name>
</gene>
<evidence type="ECO:0000259" key="4">
    <source>
        <dbReference type="Pfam" id="PF00496"/>
    </source>
</evidence>
<accession>A0ABT7HI95</accession>
<dbReference type="EMBL" id="JASSPP010000002">
    <property type="protein sequence ID" value="MDK9580229.1"/>
    <property type="molecule type" value="Genomic_DNA"/>
</dbReference>
<dbReference type="CDD" id="cd08510">
    <property type="entry name" value="PBP2_Lactococcal_OppA_like"/>
    <property type="match status" value="1"/>
</dbReference>
<feature type="domain" description="Solute-binding protein family 5" evidence="4">
    <location>
        <begin position="102"/>
        <end position="502"/>
    </location>
</feature>
<reference evidence="5 6" key="1">
    <citation type="submission" date="2023-06" db="EMBL/GenBank/DDBJ databases">
        <title>Antibody response to the Sneathia vaginalis cytopathogenic toxin A during pregnancy.</title>
        <authorList>
            <person name="Mccoy Z.T."/>
            <person name="Serrano M.G."/>
            <person name="Spaine K."/>
            <person name="Edwards D.J."/>
            <person name="Buck G.A."/>
            <person name="Jefferson K."/>
        </authorList>
    </citation>
    <scope>NUCLEOTIDE SEQUENCE [LARGE SCALE GENOMIC DNA]</scope>
    <source>
        <strain evidence="5 6">CCUG 42621</strain>
    </source>
</reference>
<proteinExistence type="inferred from homology"/>
<keyword evidence="6" id="KW-1185">Reference proteome</keyword>
<dbReference type="Gene3D" id="3.40.190.10">
    <property type="entry name" value="Periplasmic binding protein-like II"/>
    <property type="match status" value="1"/>
</dbReference>
<dbReference type="PANTHER" id="PTHR30290:SF9">
    <property type="entry name" value="OLIGOPEPTIDE-BINDING PROTEIN APPA"/>
    <property type="match status" value="1"/>
</dbReference>
<protein>
    <submittedName>
        <fullName evidence="5">Oligopeptide ABC transporter substrate-binding protein</fullName>
    </submittedName>
</protein>
<sequence length="592" mass="66833">MKVSKIIMSIMCISAFFSCQPGQKKSAKAEKVNLLFPQTWESKEKAIKGGTYKVAVVSQSPFMGLFNEILANSVVDTAFLDPISAPLFTTGKDFMADDRGLAKIDIDVDNKIVTVTLRNNLKWEDGQPMTIDDYIFTYECIGNPDYTGVRYDSGLEQIKGMKEFHEGKAKTISGLEKVNDNVVKIHFYELSPTIRTLGGGIFTSIIPKHYLADVPVKDLEKSDKVRLHPIGAGPWKIKQIIPGESVEYVPNENYYKPNDIPKVDKMIMKILPDNSLLSSMKNGEFDYYKQAGTALYSEYKDLNNLVVLGRPQLSYSYLGFNLGHWDAKKGENVTDPNKKMADINLRKAMGYAVNLEEIATSFFNGLQTRATGVIPPAFETLYTPKERFKYSPEKANELLDKAGYKDVDGDGIREDKNGKPLEIFLAFPASGDIAEPLSQKYIQDWRKVGLKVSLTGGRLIEGNSFFDLLDSNSDSYDIWLAGWSTGTSMDINGLYARNAKFNMSRITSKRNDELMAKVNSTQSLKDPEYKAKALREWEDNYMENELGFLPLLFRYELFPVNKRVKFSSIVYDDSNIKDVPLELTSPKPYRQK</sequence>
<evidence type="ECO:0000256" key="1">
    <source>
        <dbReference type="ARBA" id="ARBA00005695"/>
    </source>
</evidence>
<dbReference type="Proteomes" id="UP001225134">
    <property type="component" value="Unassembled WGS sequence"/>
</dbReference>
<name>A0ABT7HI95_9FUSO</name>
<dbReference type="SUPFAM" id="SSF53850">
    <property type="entry name" value="Periplasmic binding protein-like II"/>
    <property type="match status" value="1"/>
</dbReference>
<evidence type="ECO:0000256" key="2">
    <source>
        <dbReference type="ARBA" id="ARBA00022448"/>
    </source>
</evidence>
<evidence type="ECO:0000313" key="5">
    <source>
        <dbReference type="EMBL" id="MDK9580229.1"/>
    </source>
</evidence>
<comment type="caution">
    <text evidence="5">The sequence shown here is derived from an EMBL/GenBank/DDBJ whole genome shotgun (WGS) entry which is preliminary data.</text>
</comment>